<dbReference type="InterPro" id="IPR004365">
    <property type="entry name" value="NA-bd_OB_tRNA"/>
</dbReference>
<dbReference type="GO" id="GO:0003676">
    <property type="term" value="F:nucleic acid binding"/>
    <property type="evidence" value="ECO:0007669"/>
    <property type="project" value="InterPro"/>
</dbReference>
<organism evidence="2 3">
    <name type="scientific">Candidatus Thermofonsia Clade 3 bacterium</name>
    <dbReference type="NCBI Taxonomy" id="2364212"/>
    <lineage>
        <taxon>Bacteria</taxon>
        <taxon>Bacillati</taxon>
        <taxon>Chloroflexota</taxon>
        <taxon>Candidatus Thermofontia</taxon>
        <taxon>Candidatus Thermofonsia Clade 3</taxon>
    </lineage>
</organism>
<dbReference type="SUPFAM" id="SSF50249">
    <property type="entry name" value="Nucleic acid-binding proteins"/>
    <property type="match status" value="2"/>
</dbReference>
<dbReference type="Proteomes" id="UP000230790">
    <property type="component" value="Unassembled WGS sequence"/>
</dbReference>
<dbReference type="AlphaFoldDB" id="A0A2M8QFF3"/>
<dbReference type="CDD" id="cd04488">
    <property type="entry name" value="RecG_wedge_OBF"/>
    <property type="match status" value="1"/>
</dbReference>
<reference evidence="2 3" key="1">
    <citation type="submission" date="2017-11" db="EMBL/GenBank/DDBJ databases">
        <title>Evolution of Phototrophy in the Chloroflexi Phylum Driven by Horizontal Gene Transfer.</title>
        <authorList>
            <person name="Ward L.M."/>
            <person name="Hemp J."/>
            <person name="Shih P.M."/>
            <person name="Mcglynn S.E."/>
            <person name="Fischer W."/>
        </authorList>
    </citation>
    <scope>NUCLEOTIDE SEQUENCE [LARGE SCALE GENOMIC DNA]</scope>
    <source>
        <strain evidence="2">JP3_7</strain>
    </source>
</reference>
<comment type="caution">
    <text evidence="2">The sequence shown here is derived from an EMBL/GenBank/DDBJ whole genome shotgun (WGS) entry which is preliminary data.</text>
</comment>
<evidence type="ECO:0000259" key="1">
    <source>
        <dbReference type="Pfam" id="PF01336"/>
    </source>
</evidence>
<proteinExistence type="predicted"/>
<dbReference type="Pfam" id="PF01336">
    <property type="entry name" value="tRNA_anti-codon"/>
    <property type="match status" value="1"/>
</dbReference>
<sequence length="308" mass="33120">MVLAEWLPAHAAEKIVTPIGNITAEYKGKFVTVQGVIESERRFKSGMRYGISDDTGKITLVLFDRELKQAPGPDRLIEGARVNVTGKVDFFNKAAQIVPVRGTDVVIVQPAPPVASLAIGAISADNVGQMVAVQGVVIEASNFSAGFKLRLGDETGQIAVTLFENVFDALAKPEQINVGATLSVTGEVNTFGGNLEITPSSASRIRVVAAPPPRDVRHYLFCNISGNDHNAIVRVIGEVANIRPFDRGIEVLLKDETGAQYLRLYQVVAKRVNLNVGDEIEAIGRVRASRTRGIAIEVALPTDVQAKQ</sequence>
<dbReference type="Gene3D" id="2.40.50.140">
    <property type="entry name" value="Nucleic acid-binding proteins"/>
    <property type="match status" value="2"/>
</dbReference>
<name>A0A2M8QFF3_9CHLR</name>
<gene>
    <name evidence="2" type="ORF">CUN48_03030</name>
</gene>
<evidence type="ECO:0000313" key="2">
    <source>
        <dbReference type="EMBL" id="PJF48519.1"/>
    </source>
</evidence>
<evidence type="ECO:0000313" key="3">
    <source>
        <dbReference type="Proteomes" id="UP000230790"/>
    </source>
</evidence>
<dbReference type="InterPro" id="IPR012340">
    <property type="entry name" value="NA-bd_OB-fold"/>
</dbReference>
<accession>A0A2M8QFF3</accession>
<dbReference type="EMBL" id="PGTN01000012">
    <property type="protein sequence ID" value="PJF48519.1"/>
    <property type="molecule type" value="Genomic_DNA"/>
</dbReference>
<protein>
    <recommendedName>
        <fullName evidence="1">OB domain-containing protein</fullName>
    </recommendedName>
</protein>
<feature type="domain" description="OB" evidence="1">
    <location>
        <begin position="131"/>
        <end position="201"/>
    </location>
</feature>